<organism evidence="1 2">
    <name type="scientific">Anisakis simplex</name>
    <name type="common">Herring worm</name>
    <dbReference type="NCBI Taxonomy" id="6269"/>
    <lineage>
        <taxon>Eukaryota</taxon>
        <taxon>Metazoa</taxon>
        <taxon>Ecdysozoa</taxon>
        <taxon>Nematoda</taxon>
        <taxon>Chromadorea</taxon>
        <taxon>Rhabditida</taxon>
        <taxon>Spirurina</taxon>
        <taxon>Ascaridomorpha</taxon>
        <taxon>Ascaridoidea</taxon>
        <taxon>Anisakidae</taxon>
        <taxon>Anisakis</taxon>
        <taxon>Anisakis simplex complex</taxon>
    </lineage>
</organism>
<dbReference type="Proteomes" id="UP000267096">
    <property type="component" value="Unassembled WGS sequence"/>
</dbReference>
<keyword evidence="2" id="KW-1185">Reference proteome</keyword>
<protein>
    <submittedName>
        <fullName evidence="1">Uncharacterized protein</fullName>
    </submittedName>
</protein>
<reference evidence="1 2" key="1">
    <citation type="submission" date="2018-11" db="EMBL/GenBank/DDBJ databases">
        <authorList>
            <consortium name="Pathogen Informatics"/>
        </authorList>
    </citation>
    <scope>NUCLEOTIDE SEQUENCE [LARGE SCALE GENOMIC DNA]</scope>
</reference>
<evidence type="ECO:0000313" key="1">
    <source>
        <dbReference type="EMBL" id="VDK28108.1"/>
    </source>
</evidence>
<proteinExistence type="predicted"/>
<name>A0A3P6QBD1_ANISI</name>
<sequence length="51" mass="5823">MSRSTNLVIGQWCPVFLTISNFSSAHTQLVITPRSEQDDRYVKVFCIGDFN</sequence>
<dbReference type="EMBL" id="UYRR01015857">
    <property type="protein sequence ID" value="VDK28108.1"/>
    <property type="molecule type" value="Genomic_DNA"/>
</dbReference>
<evidence type="ECO:0000313" key="2">
    <source>
        <dbReference type="Proteomes" id="UP000267096"/>
    </source>
</evidence>
<gene>
    <name evidence="1" type="ORF">ASIM_LOCUS6916</name>
</gene>
<accession>A0A3P6QBD1</accession>
<dbReference type="AlphaFoldDB" id="A0A3P6QBD1"/>